<dbReference type="Gene3D" id="1.25.10.10">
    <property type="entry name" value="Leucine-rich Repeat Variant"/>
    <property type="match status" value="1"/>
</dbReference>
<dbReference type="EMBL" id="NCKV01000262">
    <property type="protein sequence ID" value="RWS31137.1"/>
    <property type="molecule type" value="Genomic_DNA"/>
</dbReference>
<comment type="similarity">
    <text evidence="4">Belongs to the VPRBP/DCAF1 family.</text>
</comment>
<evidence type="ECO:0000256" key="26">
    <source>
        <dbReference type="ARBA" id="ARBA00071147"/>
    </source>
</evidence>
<evidence type="ECO:0000256" key="28">
    <source>
        <dbReference type="SAM" id="MobiDB-lite"/>
    </source>
</evidence>
<comment type="caution">
    <text evidence="29">The sequence shown here is derived from an EMBL/GenBank/DDBJ whole genome shotgun (WGS) entry which is preliminary data.</text>
</comment>
<evidence type="ECO:0000256" key="23">
    <source>
        <dbReference type="ARBA" id="ARBA00047899"/>
    </source>
</evidence>
<evidence type="ECO:0000256" key="2">
    <source>
        <dbReference type="ARBA" id="ARBA00004300"/>
    </source>
</evidence>
<keyword evidence="12" id="KW-0677">Repeat</keyword>
<dbReference type="SUPFAM" id="SSF48371">
    <property type="entry name" value="ARM repeat"/>
    <property type="match status" value="1"/>
</dbReference>
<feature type="compositionally biased region" description="Low complexity" evidence="28">
    <location>
        <begin position="860"/>
        <end position="872"/>
    </location>
</feature>
<dbReference type="InterPro" id="IPR016024">
    <property type="entry name" value="ARM-type_fold"/>
</dbReference>
<evidence type="ECO:0000256" key="24">
    <source>
        <dbReference type="ARBA" id="ARBA00048679"/>
    </source>
</evidence>
<evidence type="ECO:0000256" key="13">
    <source>
        <dbReference type="ARBA" id="ARBA00022741"/>
    </source>
</evidence>
<keyword evidence="15" id="KW-0833">Ubl conjugation pathway</keyword>
<keyword evidence="16" id="KW-0067">ATP-binding</keyword>
<keyword evidence="30" id="KW-1185">Reference proteome</keyword>
<keyword evidence="8" id="KW-0597">Phosphoprotein</keyword>
<comment type="catalytic activity">
    <reaction evidence="23">
        <text>L-threonyl-[protein] + ATP = O-phospho-L-threonyl-[protein] + ADP + H(+)</text>
        <dbReference type="Rhea" id="RHEA:46608"/>
        <dbReference type="Rhea" id="RHEA-COMP:11060"/>
        <dbReference type="Rhea" id="RHEA-COMP:11605"/>
        <dbReference type="ChEBI" id="CHEBI:15378"/>
        <dbReference type="ChEBI" id="CHEBI:30013"/>
        <dbReference type="ChEBI" id="CHEBI:30616"/>
        <dbReference type="ChEBI" id="CHEBI:61977"/>
        <dbReference type="ChEBI" id="CHEBI:456216"/>
        <dbReference type="EC" id="2.7.11.1"/>
    </reaction>
</comment>
<evidence type="ECO:0000256" key="17">
    <source>
        <dbReference type="ARBA" id="ARBA00022853"/>
    </source>
</evidence>
<evidence type="ECO:0000256" key="20">
    <source>
        <dbReference type="ARBA" id="ARBA00023163"/>
    </source>
</evidence>
<keyword evidence="10" id="KW-0945">Host-virus interaction</keyword>
<comment type="subunit">
    <text evidence="25">Component of the DCX (DDB1-CUL4-X-box) E3 ubiquitin-protein ligase complex, named CUL4A-RBX1-DDB1-DCAF1/VPRBP complex. Interacts with DDB1; the interaction is direct. Also forms a ternary complex with DDA1 and DDB1. Interacts with NF2 (via FERM domain). Component of the EDVP complex, a E3 ligase complex containing DYRK2, EDD/UBR5, DDB1 and DCAF1. Interacts with DYRK2; the interaction is direct. Interacts with RAG1; the interaction is direct. Interacts with LLGL1 and LLGL2. Interacts with histone H3. Interacts with ESR1 and LATS1; probably recruited by LATS1 to promote ESR1 ubiquitination and ubiquitin-mediated proteasomal degradation. Directly interacts with TET1, TET2 and TET3 (via C-terminus). Interacts with CEP78; promoting DCAF1 localization to centrosomes.</text>
</comment>
<evidence type="ECO:0000256" key="25">
    <source>
        <dbReference type="ARBA" id="ARBA00063313"/>
    </source>
</evidence>
<proteinExistence type="inferred from homology"/>
<dbReference type="SUPFAM" id="SSF50978">
    <property type="entry name" value="WD40 repeat-like"/>
    <property type="match status" value="1"/>
</dbReference>
<feature type="region of interest" description="Disordered" evidence="28">
    <location>
        <begin position="1310"/>
        <end position="1393"/>
    </location>
</feature>
<evidence type="ECO:0000256" key="6">
    <source>
        <dbReference type="ARBA" id="ARBA00022490"/>
    </source>
</evidence>
<evidence type="ECO:0000256" key="27">
    <source>
        <dbReference type="ARBA" id="ARBA00078221"/>
    </source>
</evidence>
<dbReference type="GO" id="GO:0005813">
    <property type="term" value="C:centrosome"/>
    <property type="evidence" value="ECO:0007669"/>
    <property type="project" value="UniProtKB-SubCell"/>
</dbReference>
<dbReference type="GO" id="GO:0006325">
    <property type="term" value="P:chromatin organization"/>
    <property type="evidence" value="ECO:0007669"/>
    <property type="project" value="UniProtKB-KW"/>
</dbReference>
<evidence type="ECO:0000256" key="21">
    <source>
        <dbReference type="ARBA" id="ARBA00023212"/>
    </source>
</evidence>
<dbReference type="GO" id="GO:0005634">
    <property type="term" value="C:nucleus"/>
    <property type="evidence" value="ECO:0007669"/>
    <property type="project" value="UniProtKB-SubCell"/>
</dbReference>
<evidence type="ECO:0000256" key="15">
    <source>
        <dbReference type="ARBA" id="ARBA00022786"/>
    </source>
</evidence>
<evidence type="ECO:0000256" key="9">
    <source>
        <dbReference type="ARBA" id="ARBA00022574"/>
    </source>
</evidence>
<accession>A0A443SUE2</accession>
<keyword evidence="20" id="KW-0804">Transcription</keyword>
<dbReference type="PANTHER" id="PTHR13129">
    <property type="entry name" value="VPRBP PROTEIN-RELATED"/>
    <property type="match status" value="1"/>
</dbReference>
<dbReference type="Proteomes" id="UP000288716">
    <property type="component" value="Unassembled WGS sequence"/>
</dbReference>
<dbReference type="GO" id="GO:0016567">
    <property type="term" value="P:protein ubiquitination"/>
    <property type="evidence" value="ECO:0007669"/>
    <property type="project" value="InterPro"/>
</dbReference>
<dbReference type="GO" id="GO:0004674">
    <property type="term" value="F:protein serine/threonine kinase activity"/>
    <property type="evidence" value="ECO:0007669"/>
    <property type="project" value="UniProtKB-KW"/>
</dbReference>
<dbReference type="GO" id="GO:0005524">
    <property type="term" value="F:ATP binding"/>
    <property type="evidence" value="ECO:0007669"/>
    <property type="project" value="UniProtKB-KW"/>
</dbReference>
<dbReference type="GO" id="GO:0080008">
    <property type="term" value="C:Cul4-RING E3 ubiquitin ligase complex"/>
    <property type="evidence" value="ECO:0007669"/>
    <property type="project" value="TreeGrafter"/>
</dbReference>
<name>A0A443SUE2_9ACAR</name>
<comment type="pathway">
    <text evidence="3">Protein modification; protein ubiquitination.</text>
</comment>
<dbReference type="VEuPathDB" id="VectorBase:LDEU000907"/>
<evidence type="ECO:0000256" key="1">
    <source>
        <dbReference type="ARBA" id="ARBA00004123"/>
    </source>
</evidence>
<evidence type="ECO:0000256" key="14">
    <source>
        <dbReference type="ARBA" id="ARBA00022777"/>
    </source>
</evidence>
<keyword evidence="19" id="KW-0805">Transcription regulation</keyword>
<feature type="compositionally biased region" description="Acidic residues" evidence="28">
    <location>
        <begin position="1313"/>
        <end position="1352"/>
    </location>
</feature>
<keyword evidence="18" id="KW-0007">Acetylation</keyword>
<keyword evidence="13" id="KW-0547">Nucleotide-binding</keyword>
<keyword evidence="9" id="KW-0853">WD repeat</keyword>
<dbReference type="PANTHER" id="PTHR13129:SF4">
    <property type="entry name" value="DDB1- AND CUL4-ASSOCIATED FACTOR 1"/>
    <property type="match status" value="1"/>
</dbReference>
<evidence type="ECO:0000256" key="19">
    <source>
        <dbReference type="ARBA" id="ARBA00023015"/>
    </source>
</evidence>
<keyword evidence="6" id="KW-0963">Cytoplasm</keyword>
<dbReference type="InterPro" id="IPR015943">
    <property type="entry name" value="WD40/YVTN_repeat-like_dom_sf"/>
</dbReference>
<evidence type="ECO:0000256" key="7">
    <source>
        <dbReference type="ARBA" id="ARBA00022527"/>
    </source>
</evidence>
<dbReference type="InterPro" id="IPR011989">
    <property type="entry name" value="ARM-like"/>
</dbReference>
<keyword evidence="11" id="KW-0808">Transferase</keyword>
<dbReference type="FunFam" id="2.130.10.10:FF:000055">
    <property type="entry name" value="DDB1 and CUL4-associated factor 1"/>
    <property type="match status" value="1"/>
</dbReference>
<feature type="compositionally biased region" description="Acidic residues" evidence="28">
    <location>
        <begin position="1364"/>
        <end position="1393"/>
    </location>
</feature>
<evidence type="ECO:0000256" key="8">
    <source>
        <dbReference type="ARBA" id="ARBA00022553"/>
    </source>
</evidence>
<keyword evidence="7" id="KW-0723">Serine/threonine-protein kinase</keyword>
<gene>
    <name evidence="29" type="ORF">B4U80_09720</name>
</gene>
<dbReference type="InterPro" id="IPR036322">
    <property type="entry name" value="WD40_repeat_dom_sf"/>
</dbReference>
<feature type="region of interest" description="Disordered" evidence="28">
    <location>
        <begin position="850"/>
        <end position="874"/>
    </location>
</feature>
<evidence type="ECO:0000256" key="12">
    <source>
        <dbReference type="ARBA" id="ARBA00022737"/>
    </source>
</evidence>
<evidence type="ECO:0000313" key="29">
    <source>
        <dbReference type="EMBL" id="RWS31137.1"/>
    </source>
</evidence>
<dbReference type="EC" id="2.7.11.1" evidence="5"/>
<protein>
    <recommendedName>
        <fullName evidence="26">DDB1- and CUL4-associated factor 1</fullName>
        <ecNumber evidence="5">2.7.11.1</ecNumber>
    </recommendedName>
    <alternativeName>
        <fullName evidence="27">Serine/threonine-protein kinase VPRBP</fullName>
    </alternativeName>
</protein>
<evidence type="ECO:0000256" key="5">
    <source>
        <dbReference type="ARBA" id="ARBA00012513"/>
    </source>
</evidence>
<dbReference type="OrthoDB" id="27563at2759"/>
<evidence type="ECO:0000256" key="18">
    <source>
        <dbReference type="ARBA" id="ARBA00022990"/>
    </source>
</evidence>
<evidence type="ECO:0000256" key="4">
    <source>
        <dbReference type="ARBA" id="ARBA00008845"/>
    </source>
</evidence>
<comment type="catalytic activity">
    <reaction evidence="24">
        <text>L-seryl-[protein] + ATP = O-phospho-L-seryl-[protein] + ADP + H(+)</text>
        <dbReference type="Rhea" id="RHEA:17989"/>
        <dbReference type="Rhea" id="RHEA-COMP:9863"/>
        <dbReference type="Rhea" id="RHEA-COMP:11604"/>
        <dbReference type="ChEBI" id="CHEBI:15378"/>
        <dbReference type="ChEBI" id="CHEBI:29999"/>
        <dbReference type="ChEBI" id="CHEBI:30616"/>
        <dbReference type="ChEBI" id="CHEBI:83421"/>
        <dbReference type="ChEBI" id="CHEBI:456216"/>
        <dbReference type="EC" id="2.7.11.1"/>
    </reaction>
</comment>
<sequence length="1393" mass="157174">MGKRIKYFTYFVIEAVITFLCRISELIEKETESYIKTDPDPFDDRHPSRARPDCCLGVLLKNLFKHDEFMSKLVNVYLMNRDDFELQTNSCRLILDLLPGLETSVVFNETEGLVPRLFNWAETAKEPLMSYATGLLAAAMEVPEIAANFKDQNMRLVPIMMKRLKELSSTSNGKEETSETTFVQKVNHSFSEAFSPNKVSYFPLAKKRRLSNSSVMSPPPLSNECSNSSWAEVEPYMIGSHQMYPLTPEMQQRFIIQYLIPMGDYQELLCHVFEHNALSLILHYINLSENHDIRLAFEALKYLASLLCHKKFSSEFLNVGGLQHLLQVYRPSVAATGVSICLYYLAYNEDTMEIICSYSSSILQELVSYVLWCLECSHDSSRCHATMFFSLTFAFRKILDLFDSQDGLRKIMNVLFRLNILGDESEYTDDELFTKRQTARHVCVALKRYYEAHLVIESEHLRRSESSSSSNSSASSLSRNKAARYTGETIEECTSSLLQMMPLRFNWKPVDEMIKLDGVKHLISLIHVSLNWNYNGKAETIKSALDVLVVCSVCPKFQALLTQLVEMQDGQNVVAMRVILESAETDLVFDSEVKRSALQVIINCVCGPLTRIGCTYGRQLSGSAKKKSFRSGEDLLTKLWNCLRTNNGIMILLNLLTVKTPITHADSIRALACRALCGLARSETVKQIISKLPLFTSGQLQTLMKEPILQDKRSEHVKFCKYCMELIERVTGAPMSTNIDPSPANITKAEVVAQTKITYNEKEVLQLIYQYLSSKGDSIDGLSEIAATLQRVLHRVAPQQSKFGSSQLPIITCPNQRISRTIPIANTSFSQPIQTNSASVVTPVTISQSQPPVVNSNHVTPLQTTPPTTMTPIRIHRSSSIGNKTSTPFSKKNFVKPQVGSYQTTPVLKKTSGECSTPRITLDSIITEYLRKQHALCKNPVVTCPPFSLFVPHRCPEPLNRNAAPLNMAVRLQKREILPRFGGVYGKKFDRKFIYSRFRPVRTYRDAEGASSFTSCAFSVRFYVDQFLFLGTASGELAAFNLHSGALEATYNCHSSALNHIEPSRDGKLILTCSIFREPVSALWTFTDIFEIKMSFGEDDYVEFSKQTQDKILGTHAYSAHLYDLNTTQIIKTFEDENLSNKYLKNKATLNPSDELLLNDGVLWDVRTSSPIHKFDKFNQFINGVFHPNGWEIISNSEIWDLRTYKLLKTVPALDQCGIKFNETGDVIYGAMIEEEISEDEESKSAYGSSFRTFDSYDYSNIATIDVKRSIFDLAVDPGNCFVAVVENQSNRDVLSPMESACRLYEVGRCKEEDDEEADDDEEEEEENDLADDDSDDDNLENTDEVLDELESDNASAISVDMDSSIDTDLSSDSDDINGSDDQSDSDDDLLFV</sequence>
<dbReference type="STRING" id="299467.A0A443SUE2"/>
<keyword evidence="22" id="KW-0539">Nucleus</keyword>
<comment type="subcellular location">
    <subcellularLocation>
        <location evidence="2">Cytoplasm</location>
        <location evidence="2">Cytoskeleton</location>
        <location evidence="2">Microtubule organizing center</location>
        <location evidence="2">Centrosome</location>
    </subcellularLocation>
    <subcellularLocation>
        <location evidence="1">Nucleus</location>
    </subcellularLocation>
</comment>
<evidence type="ECO:0000313" key="30">
    <source>
        <dbReference type="Proteomes" id="UP000288716"/>
    </source>
</evidence>
<organism evidence="29 30">
    <name type="scientific">Leptotrombidium deliense</name>
    <dbReference type="NCBI Taxonomy" id="299467"/>
    <lineage>
        <taxon>Eukaryota</taxon>
        <taxon>Metazoa</taxon>
        <taxon>Ecdysozoa</taxon>
        <taxon>Arthropoda</taxon>
        <taxon>Chelicerata</taxon>
        <taxon>Arachnida</taxon>
        <taxon>Acari</taxon>
        <taxon>Acariformes</taxon>
        <taxon>Trombidiformes</taxon>
        <taxon>Prostigmata</taxon>
        <taxon>Anystina</taxon>
        <taxon>Parasitengona</taxon>
        <taxon>Trombiculoidea</taxon>
        <taxon>Trombiculidae</taxon>
        <taxon>Leptotrombidium</taxon>
    </lineage>
</organism>
<keyword evidence="21" id="KW-0206">Cytoskeleton</keyword>
<keyword evidence="17" id="KW-0156">Chromatin regulator</keyword>
<evidence type="ECO:0000256" key="22">
    <source>
        <dbReference type="ARBA" id="ARBA00023242"/>
    </source>
</evidence>
<evidence type="ECO:0000256" key="10">
    <source>
        <dbReference type="ARBA" id="ARBA00022581"/>
    </source>
</evidence>
<evidence type="ECO:0000256" key="16">
    <source>
        <dbReference type="ARBA" id="ARBA00022840"/>
    </source>
</evidence>
<evidence type="ECO:0000256" key="11">
    <source>
        <dbReference type="ARBA" id="ARBA00022679"/>
    </source>
</evidence>
<dbReference type="InterPro" id="IPR033270">
    <property type="entry name" value="VPRBP/DCAF1"/>
</dbReference>
<evidence type="ECO:0000256" key="3">
    <source>
        <dbReference type="ARBA" id="ARBA00004906"/>
    </source>
</evidence>
<reference evidence="29 30" key="1">
    <citation type="journal article" date="2018" name="Gigascience">
        <title>Genomes of trombidid mites reveal novel predicted allergens and laterally-transferred genes associated with secondary metabolism.</title>
        <authorList>
            <person name="Dong X."/>
            <person name="Chaisiri K."/>
            <person name="Xia D."/>
            <person name="Armstrong S.D."/>
            <person name="Fang Y."/>
            <person name="Donnelly M.J."/>
            <person name="Kadowaki T."/>
            <person name="McGarry J.W."/>
            <person name="Darby A.C."/>
            <person name="Makepeace B.L."/>
        </authorList>
    </citation>
    <scope>NUCLEOTIDE SEQUENCE [LARGE SCALE GENOMIC DNA]</scope>
    <source>
        <strain evidence="29">UoL-UT</strain>
    </source>
</reference>
<dbReference type="Gene3D" id="2.130.10.10">
    <property type="entry name" value="YVTN repeat-like/Quinoprotein amine dehydrogenase"/>
    <property type="match status" value="1"/>
</dbReference>
<keyword evidence="14" id="KW-0418">Kinase</keyword>
<feature type="compositionally biased region" description="Polar residues" evidence="28">
    <location>
        <begin position="850"/>
        <end position="859"/>
    </location>
</feature>